<feature type="region of interest" description="Disordered" evidence="1">
    <location>
        <begin position="1"/>
        <end position="44"/>
    </location>
</feature>
<dbReference type="Proteomes" id="UP000587527">
    <property type="component" value="Unassembled WGS sequence"/>
</dbReference>
<evidence type="ECO:0000256" key="1">
    <source>
        <dbReference type="SAM" id="MobiDB-lite"/>
    </source>
</evidence>
<gene>
    <name evidence="2" type="ORF">F4553_001963</name>
</gene>
<accession>A0A841BJY8</accession>
<evidence type="ECO:0000313" key="3">
    <source>
        <dbReference type="Proteomes" id="UP000587527"/>
    </source>
</evidence>
<comment type="caution">
    <text evidence="2">The sequence shown here is derived from an EMBL/GenBank/DDBJ whole genome shotgun (WGS) entry which is preliminary data.</text>
</comment>
<evidence type="ECO:0000313" key="2">
    <source>
        <dbReference type="EMBL" id="MBB5868584.1"/>
    </source>
</evidence>
<sequence length="44" mass="4850">MPEHEGNDLPSDAKATETKTLGQPRDPNAAQARVTEHIRAARIR</sequence>
<dbReference type="EMBL" id="JACHMN010000002">
    <property type="protein sequence ID" value="MBB5868584.1"/>
    <property type="molecule type" value="Genomic_DNA"/>
</dbReference>
<name>A0A841BJY8_9ACTN</name>
<dbReference type="AlphaFoldDB" id="A0A841BJY8"/>
<proteinExistence type="predicted"/>
<reference evidence="2 3" key="1">
    <citation type="submission" date="2020-08" db="EMBL/GenBank/DDBJ databases">
        <title>Sequencing the genomes of 1000 actinobacteria strains.</title>
        <authorList>
            <person name="Klenk H.-P."/>
        </authorList>
    </citation>
    <scope>NUCLEOTIDE SEQUENCE [LARGE SCALE GENOMIC DNA]</scope>
    <source>
        <strain evidence="2 3">DSM 45362</strain>
    </source>
</reference>
<feature type="compositionally biased region" description="Basic and acidic residues" evidence="1">
    <location>
        <begin position="34"/>
        <end position="44"/>
    </location>
</feature>
<organism evidence="2 3">
    <name type="scientific">Allocatelliglobosispora scoriae</name>
    <dbReference type="NCBI Taxonomy" id="643052"/>
    <lineage>
        <taxon>Bacteria</taxon>
        <taxon>Bacillati</taxon>
        <taxon>Actinomycetota</taxon>
        <taxon>Actinomycetes</taxon>
        <taxon>Micromonosporales</taxon>
        <taxon>Micromonosporaceae</taxon>
        <taxon>Allocatelliglobosispora</taxon>
    </lineage>
</organism>
<protein>
    <submittedName>
        <fullName evidence="2">Uncharacterized protein</fullName>
    </submittedName>
</protein>
<keyword evidence="3" id="KW-1185">Reference proteome</keyword>